<gene>
    <name evidence="4" type="ORF">IX84_12715</name>
</gene>
<sequence>MLKSILPLLLLGLNTALLQAQVVYSEPAFPTPEDEVTVFFNASEGNGGLENCGCDVYLHTGVITNVSSSPADWRYVPTTWGQANDDWKMTPVPGEDNLYSYTFSPSVNAYYGVPGSETVEQMAFVFRDAAGNQTGRATGGGDIFLELFEAGVGFTAVLQSPASNAIIAQTGETIPVRVAISEEATITVTDNGEELISEATALLEYDLIAGEAGTHLVEITVDNGEESIVLDFAYAVPLDVAPQAVPTDLEPGITFESGTLRLNLFAPNKEHVFVLGSFNDYRPLTEYQMTPSASGNWWIEIDGLDPEGPHTFQYLVDGSIRVADPYSTLVLDPGNDPFIEEEVYPNLPDYPDNAQGIVSLVDPQVAEYDWQVDNFERPPKERLVVYELLVRDFLESHSYTDLIDTLDYLKRLGINAIELMPVNEFEGNISWGYNPSFHMALDKYYGPIYEFKRFVDVCHQRGLAVIIDVVYNHAFSQSPLAQLYWDGNNFRPTPDNPWLNEFAKHPFNVGYDFNHESPHTREFVKRTMRYWLEEMRVDGFRFDLSKGFTQVETTDVGAWSAYDPSRLVIIKDYADEMWDASPGSYAIMEHLGDWAEEVEMANYGEGMLMWNNMQPQYKNAVLGFGSNLSGASYTHRGWDVPGIVSYMESHDEERLVYEALEFGSSQGDYNVRELETALDRVAAGATMFYTIPGPKMLWQFGELGYDFSINYCEDGSINQDCRTGPKPIRWDFLEEEGRRDLYETMSDLILVTQAYDVFHTDDIEYDLAPSTKVIKLRHESMDAVAVANFGVTNQSASQVFTQTGTWYEYFTGETFQVITPNQLLPLEPGAYRLYTTEPLETPTSTQNERTTNGFELRVAPNPTAGELLVSYDLPRAVEVQLEVVNLQGQTVHQEDLGQRSFGWHGEALDLDLPAGSYVLRITAGQRVETTLVVVQ</sequence>
<proteinExistence type="inferred from homology"/>
<dbReference type="SUPFAM" id="SSF51445">
    <property type="entry name" value="(Trans)glycosidases"/>
    <property type="match status" value="1"/>
</dbReference>
<organism evidence="4 5">
    <name type="scientific">Phaeodactylibacter xiamenensis</name>
    <dbReference type="NCBI Taxonomy" id="1524460"/>
    <lineage>
        <taxon>Bacteria</taxon>
        <taxon>Pseudomonadati</taxon>
        <taxon>Bacteroidota</taxon>
        <taxon>Saprospiria</taxon>
        <taxon>Saprospirales</taxon>
        <taxon>Haliscomenobacteraceae</taxon>
        <taxon>Phaeodactylibacter</taxon>
    </lineage>
</organism>
<feature type="signal peptide" evidence="2">
    <location>
        <begin position="1"/>
        <end position="20"/>
    </location>
</feature>
<feature type="domain" description="Glycosyl hydrolase family 13 catalytic" evidence="3">
    <location>
        <begin position="387"/>
        <end position="749"/>
    </location>
</feature>
<dbReference type="NCBIfam" id="TIGR04183">
    <property type="entry name" value="Por_Secre_tail"/>
    <property type="match status" value="1"/>
</dbReference>
<dbReference type="SUPFAM" id="SSF81296">
    <property type="entry name" value="E set domains"/>
    <property type="match status" value="1"/>
</dbReference>
<name>A0A098SA61_9BACT</name>
<dbReference type="Pfam" id="PF00128">
    <property type="entry name" value="Alpha-amylase"/>
    <property type="match status" value="1"/>
</dbReference>
<keyword evidence="5" id="KW-1185">Reference proteome</keyword>
<comment type="caution">
    <text evidence="4">The sequence shown here is derived from an EMBL/GenBank/DDBJ whole genome shotgun (WGS) entry which is preliminary data.</text>
</comment>
<evidence type="ECO:0000256" key="1">
    <source>
        <dbReference type="ARBA" id="ARBA00008061"/>
    </source>
</evidence>
<dbReference type="EMBL" id="JPOS01000029">
    <property type="protein sequence ID" value="KGE87972.1"/>
    <property type="molecule type" value="Genomic_DNA"/>
</dbReference>
<reference evidence="4 5" key="1">
    <citation type="journal article" date="2014" name="Int. J. Syst. Evol. Microbiol.">
        <title>Phaeodactylibacter xiamenensis gen. nov., sp. nov., a member of the family Saprospiraceae isolated from the marine alga Phaeodactylum tricornutum.</title>
        <authorList>
            <person name="Chen Z.Jr."/>
            <person name="Lei X."/>
            <person name="Lai Q."/>
            <person name="Li Y."/>
            <person name="Zhang B."/>
            <person name="Zhang J."/>
            <person name="Zhang H."/>
            <person name="Yang L."/>
            <person name="Zheng W."/>
            <person name="Tian Y."/>
            <person name="Yu Z."/>
            <person name="Xu H.Jr."/>
            <person name="Zheng T."/>
        </authorList>
    </citation>
    <scope>NUCLEOTIDE SEQUENCE [LARGE SCALE GENOMIC DNA]</scope>
    <source>
        <strain evidence="4 5">KD52</strain>
    </source>
</reference>
<dbReference type="Gene3D" id="2.60.40.10">
    <property type="entry name" value="Immunoglobulins"/>
    <property type="match status" value="1"/>
</dbReference>
<dbReference type="GO" id="GO:0004553">
    <property type="term" value="F:hydrolase activity, hydrolyzing O-glycosyl compounds"/>
    <property type="evidence" value="ECO:0007669"/>
    <property type="project" value="InterPro"/>
</dbReference>
<evidence type="ECO:0000313" key="5">
    <source>
        <dbReference type="Proteomes" id="UP000029736"/>
    </source>
</evidence>
<dbReference type="SMART" id="SM00642">
    <property type="entry name" value="Aamy"/>
    <property type="match status" value="1"/>
</dbReference>
<dbReference type="InterPro" id="IPR013783">
    <property type="entry name" value="Ig-like_fold"/>
</dbReference>
<dbReference type="Proteomes" id="UP000029736">
    <property type="component" value="Unassembled WGS sequence"/>
</dbReference>
<evidence type="ECO:0000256" key="2">
    <source>
        <dbReference type="SAM" id="SignalP"/>
    </source>
</evidence>
<protein>
    <recommendedName>
        <fullName evidence="3">Glycosyl hydrolase family 13 catalytic domain-containing protein</fullName>
    </recommendedName>
</protein>
<dbReference type="InterPro" id="IPR014756">
    <property type="entry name" value="Ig_E-set"/>
</dbReference>
<dbReference type="InterPro" id="IPR026444">
    <property type="entry name" value="Secre_tail"/>
</dbReference>
<evidence type="ECO:0000259" key="3">
    <source>
        <dbReference type="SMART" id="SM00642"/>
    </source>
</evidence>
<evidence type="ECO:0000313" key="4">
    <source>
        <dbReference type="EMBL" id="KGE87972.1"/>
    </source>
</evidence>
<keyword evidence="2" id="KW-0732">Signal</keyword>
<comment type="similarity">
    <text evidence="1">Belongs to the glycosyl hydrolase 13 family.</text>
</comment>
<dbReference type="Pfam" id="PF02922">
    <property type="entry name" value="CBM_48"/>
    <property type="match status" value="1"/>
</dbReference>
<accession>A0A098SA61</accession>
<dbReference type="InterPro" id="IPR017853">
    <property type="entry name" value="GH"/>
</dbReference>
<dbReference type="PANTHER" id="PTHR43002">
    <property type="entry name" value="GLYCOGEN DEBRANCHING ENZYME"/>
    <property type="match status" value="1"/>
</dbReference>
<dbReference type="CDD" id="cd11350">
    <property type="entry name" value="AmyAc_4"/>
    <property type="match status" value="1"/>
</dbReference>
<feature type="chain" id="PRO_5001947822" description="Glycosyl hydrolase family 13 catalytic domain-containing protein" evidence="2">
    <location>
        <begin position="21"/>
        <end position="935"/>
    </location>
</feature>
<dbReference type="STRING" id="1524460.IX84_12715"/>
<dbReference type="OrthoDB" id="9761875at2"/>
<dbReference type="InterPro" id="IPR004193">
    <property type="entry name" value="Glyco_hydro_13_N"/>
</dbReference>
<dbReference type="InterPro" id="IPR006047">
    <property type="entry name" value="GH13_cat_dom"/>
</dbReference>
<dbReference type="GO" id="GO:0005975">
    <property type="term" value="P:carbohydrate metabolic process"/>
    <property type="evidence" value="ECO:0007669"/>
    <property type="project" value="InterPro"/>
</dbReference>
<dbReference type="AlphaFoldDB" id="A0A098SA61"/>
<dbReference type="Gene3D" id="3.20.20.80">
    <property type="entry name" value="Glycosidases"/>
    <property type="match status" value="1"/>
</dbReference>
<dbReference type="RefSeq" id="WP_044220703.1">
    <property type="nucleotide sequence ID" value="NZ_JBKAGJ010000012.1"/>
</dbReference>